<dbReference type="GO" id="GO:0009252">
    <property type="term" value="P:peptidoglycan biosynthetic process"/>
    <property type="evidence" value="ECO:0007669"/>
    <property type="project" value="UniProtKB-UniRule"/>
</dbReference>
<dbReference type="GO" id="GO:0071555">
    <property type="term" value="P:cell wall organization"/>
    <property type="evidence" value="ECO:0007669"/>
    <property type="project" value="UniProtKB-KW"/>
</dbReference>
<keyword evidence="7 8" id="KW-0131">Cell cycle</keyword>
<keyword evidence="7 8" id="KW-0133">Cell shape</keyword>
<dbReference type="AlphaFoldDB" id="A0A4R2L0Y5"/>
<protein>
    <recommendedName>
        <fullName evidence="7 8">UDP-N-acetylmuramoylalanine--D-glutamate ligase</fullName>
        <ecNumber evidence="7 8">6.3.2.9</ecNumber>
    </recommendedName>
    <alternativeName>
        <fullName evidence="7">D-glutamic acid-adding enzyme</fullName>
    </alternativeName>
    <alternativeName>
        <fullName evidence="7">UDP-N-acetylmuramoyl-L-alanyl-D-glutamate synthetase</fullName>
    </alternativeName>
</protein>
<dbReference type="EC" id="6.3.2.9" evidence="7 8"/>
<keyword evidence="6 7" id="KW-0067">ATP-binding</keyword>
<evidence type="ECO:0000256" key="2">
    <source>
        <dbReference type="ARBA" id="ARBA00004752"/>
    </source>
</evidence>
<proteinExistence type="inferred from homology"/>
<dbReference type="InterPro" id="IPR036615">
    <property type="entry name" value="Mur_ligase_C_dom_sf"/>
</dbReference>
<evidence type="ECO:0000313" key="12">
    <source>
        <dbReference type="Proteomes" id="UP000294980"/>
    </source>
</evidence>
<dbReference type="InterPro" id="IPR036565">
    <property type="entry name" value="Mur-like_cat_sf"/>
</dbReference>
<feature type="domain" description="Mur ligase central" evidence="10">
    <location>
        <begin position="124"/>
        <end position="296"/>
    </location>
</feature>
<keyword evidence="4 7" id="KW-0436">Ligase</keyword>
<evidence type="ECO:0000256" key="7">
    <source>
        <dbReference type="HAMAP-Rule" id="MF_00639"/>
    </source>
</evidence>
<dbReference type="PANTHER" id="PTHR43692">
    <property type="entry name" value="UDP-N-ACETYLMURAMOYLALANINE--D-GLUTAMATE LIGASE"/>
    <property type="match status" value="1"/>
</dbReference>
<dbReference type="PANTHER" id="PTHR43692:SF1">
    <property type="entry name" value="UDP-N-ACETYLMURAMOYLALANINE--D-GLUTAMATE LIGASE"/>
    <property type="match status" value="1"/>
</dbReference>
<accession>A0A4R2L0Y5</accession>
<organism evidence="11 12">
    <name type="scientific">Chromatocurvus halotolerans</name>
    <dbReference type="NCBI Taxonomy" id="1132028"/>
    <lineage>
        <taxon>Bacteria</taxon>
        <taxon>Pseudomonadati</taxon>
        <taxon>Pseudomonadota</taxon>
        <taxon>Gammaproteobacteria</taxon>
        <taxon>Cellvibrionales</taxon>
        <taxon>Halieaceae</taxon>
        <taxon>Chromatocurvus</taxon>
    </lineage>
</organism>
<name>A0A4R2L0Y5_9GAMM</name>
<dbReference type="SUPFAM" id="SSF53623">
    <property type="entry name" value="MurD-like peptide ligases, catalytic domain"/>
    <property type="match status" value="1"/>
</dbReference>
<evidence type="ECO:0000256" key="3">
    <source>
        <dbReference type="ARBA" id="ARBA00022490"/>
    </source>
</evidence>
<dbReference type="UniPathway" id="UPA00219"/>
<dbReference type="InterPro" id="IPR013221">
    <property type="entry name" value="Mur_ligase_cen"/>
</dbReference>
<dbReference type="Pfam" id="PF08245">
    <property type="entry name" value="Mur_ligase_M"/>
    <property type="match status" value="1"/>
</dbReference>
<keyword evidence="7 8" id="KW-0573">Peptidoglycan synthesis</keyword>
<keyword evidence="7 8" id="KW-0132">Cell division</keyword>
<sequence>MMSAAGQSTSDGIIASSAQRIVVGLGDTGLSVVRYLAHRGERFAVVDTRDEPPGLAQLRDEFPDVSVFAGGIPQSLLNAAAELIVSPGLAPDLPFLQEAVAAGAVIRGDADLFVEAAQAPVIGITGSNAKSTVTALVGAMAQAAGMNAGVGGNLGPPALDLLADERDLYVLELSSFQLERSDSLNLAVACVLNLSADHLDRHGSMPRYHQAKHRIFRGCHHAVVNSDDPLTIPPGGDGMQVSAWRLREPDLHGFGIHRDDDGVEWLARGFDDLMPVTEIALAGRHNLANALAAVAIGHSAGLPMAAMLSALRDFQGLPHRCQLVAVHRGVRWVNDSKATNVGAARAAIEGMGQGRNLVLIAGGRGKGGDFTDLRQPVAAHCKGVLLIGETAGQLARDLGDAVPVRHCDSLQQAVQAAASMAVAGDCVLLSPACASFDMFRNYGERGDAFAAAVRDLRGGVA</sequence>
<comment type="function">
    <text evidence="7 8">Cell wall formation. Catalyzes the addition of glutamate to the nucleotide precursor UDP-N-acetylmuramoyl-L-alanine (UMA).</text>
</comment>
<dbReference type="SUPFAM" id="SSF51984">
    <property type="entry name" value="MurCD N-terminal domain"/>
    <property type="match status" value="1"/>
</dbReference>
<dbReference type="Gene3D" id="3.90.190.20">
    <property type="entry name" value="Mur ligase, C-terminal domain"/>
    <property type="match status" value="1"/>
</dbReference>
<evidence type="ECO:0000313" key="11">
    <source>
        <dbReference type="EMBL" id="TCO76198.1"/>
    </source>
</evidence>
<evidence type="ECO:0000256" key="6">
    <source>
        <dbReference type="ARBA" id="ARBA00022840"/>
    </source>
</evidence>
<keyword evidence="7 8" id="KW-0961">Cell wall biogenesis/degradation</keyword>
<dbReference type="InterPro" id="IPR005762">
    <property type="entry name" value="MurD"/>
</dbReference>
<evidence type="ECO:0000256" key="1">
    <source>
        <dbReference type="ARBA" id="ARBA00004496"/>
    </source>
</evidence>
<dbReference type="GO" id="GO:0008764">
    <property type="term" value="F:UDP-N-acetylmuramoylalanine-D-glutamate ligase activity"/>
    <property type="evidence" value="ECO:0007669"/>
    <property type="project" value="UniProtKB-UniRule"/>
</dbReference>
<dbReference type="GO" id="GO:0005737">
    <property type="term" value="C:cytoplasm"/>
    <property type="evidence" value="ECO:0007669"/>
    <property type="project" value="UniProtKB-SubCell"/>
</dbReference>
<dbReference type="Pfam" id="PF02875">
    <property type="entry name" value="Mur_ligase_C"/>
    <property type="match status" value="1"/>
</dbReference>
<keyword evidence="3 7" id="KW-0963">Cytoplasm</keyword>
<dbReference type="RefSeq" id="WP_240624235.1">
    <property type="nucleotide sequence ID" value="NZ_QQSW01000003.1"/>
</dbReference>
<gene>
    <name evidence="7" type="primary">murD</name>
    <name evidence="11" type="ORF">EV688_105159</name>
</gene>
<dbReference type="HAMAP" id="MF_00639">
    <property type="entry name" value="MurD"/>
    <property type="match status" value="1"/>
</dbReference>
<keyword evidence="5 7" id="KW-0547">Nucleotide-binding</keyword>
<comment type="catalytic activity">
    <reaction evidence="7 8">
        <text>UDP-N-acetyl-alpha-D-muramoyl-L-alanine + D-glutamate + ATP = UDP-N-acetyl-alpha-D-muramoyl-L-alanyl-D-glutamate + ADP + phosphate + H(+)</text>
        <dbReference type="Rhea" id="RHEA:16429"/>
        <dbReference type="ChEBI" id="CHEBI:15378"/>
        <dbReference type="ChEBI" id="CHEBI:29986"/>
        <dbReference type="ChEBI" id="CHEBI:30616"/>
        <dbReference type="ChEBI" id="CHEBI:43474"/>
        <dbReference type="ChEBI" id="CHEBI:83898"/>
        <dbReference type="ChEBI" id="CHEBI:83900"/>
        <dbReference type="ChEBI" id="CHEBI:456216"/>
        <dbReference type="EC" id="6.3.2.9"/>
    </reaction>
</comment>
<comment type="similarity">
    <text evidence="7">Belongs to the MurCDEF family.</text>
</comment>
<dbReference type="SUPFAM" id="SSF53244">
    <property type="entry name" value="MurD-like peptide ligases, peptide-binding domain"/>
    <property type="match status" value="1"/>
</dbReference>
<dbReference type="GO" id="GO:0051301">
    <property type="term" value="P:cell division"/>
    <property type="evidence" value="ECO:0007669"/>
    <property type="project" value="UniProtKB-KW"/>
</dbReference>
<evidence type="ECO:0000256" key="5">
    <source>
        <dbReference type="ARBA" id="ARBA00022741"/>
    </source>
</evidence>
<keyword evidence="12" id="KW-1185">Reference proteome</keyword>
<evidence type="ECO:0000259" key="10">
    <source>
        <dbReference type="Pfam" id="PF08245"/>
    </source>
</evidence>
<dbReference type="EMBL" id="SLWX01000005">
    <property type="protein sequence ID" value="TCO76198.1"/>
    <property type="molecule type" value="Genomic_DNA"/>
</dbReference>
<reference evidence="11 12" key="1">
    <citation type="submission" date="2019-03" db="EMBL/GenBank/DDBJ databases">
        <title>Genomic Encyclopedia of Type Strains, Phase IV (KMG-IV): sequencing the most valuable type-strain genomes for metagenomic binning, comparative biology and taxonomic classification.</title>
        <authorList>
            <person name="Goeker M."/>
        </authorList>
    </citation>
    <scope>NUCLEOTIDE SEQUENCE [LARGE SCALE GENOMIC DNA]</scope>
    <source>
        <strain evidence="11 12">DSM 23344</strain>
    </source>
</reference>
<evidence type="ECO:0000256" key="4">
    <source>
        <dbReference type="ARBA" id="ARBA00022598"/>
    </source>
</evidence>
<dbReference type="Gene3D" id="3.40.1190.10">
    <property type="entry name" value="Mur-like, catalytic domain"/>
    <property type="match status" value="1"/>
</dbReference>
<comment type="pathway">
    <text evidence="2 7 8">Cell wall biogenesis; peptidoglycan biosynthesis.</text>
</comment>
<comment type="caution">
    <text evidence="11">The sequence shown here is derived from an EMBL/GenBank/DDBJ whole genome shotgun (WGS) entry which is preliminary data.</text>
</comment>
<dbReference type="Proteomes" id="UP000294980">
    <property type="component" value="Unassembled WGS sequence"/>
</dbReference>
<dbReference type="GO" id="GO:0008360">
    <property type="term" value="P:regulation of cell shape"/>
    <property type="evidence" value="ECO:0007669"/>
    <property type="project" value="UniProtKB-KW"/>
</dbReference>
<dbReference type="GO" id="GO:0005524">
    <property type="term" value="F:ATP binding"/>
    <property type="evidence" value="ECO:0007669"/>
    <property type="project" value="UniProtKB-UniRule"/>
</dbReference>
<dbReference type="Gene3D" id="3.40.50.720">
    <property type="entry name" value="NAD(P)-binding Rossmann-like Domain"/>
    <property type="match status" value="1"/>
</dbReference>
<evidence type="ECO:0000259" key="9">
    <source>
        <dbReference type="Pfam" id="PF02875"/>
    </source>
</evidence>
<dbReference type="NCBIfam" id="TIGR01087">
    <property type="entry name" value="murD"/>
    <property type="match status" value="1"/>
</dbReference>
<comment type="subcellular location">
    <subcellularLocation>
        <location evidence="1 7 8">Cytoplasm</location>
    </subcellularLocation>
</comment>
<dbReference type="Pfam" id="PF21799">
    <property type="entry name" value="MurD-like_N"/>
    <property type="match status" value="1"/>
</dbReference>
<feature type="binding site" evidence="7">
    <location>
        <begin position="126"/>
        <end position="132"/>
    </location>
    <ligand>
        <name>ATP</name>
        <dbReference type="ChEBI" id="CHEBI:30616"/>
    </ligand>
</feature>
<dbReference type="InterPro" id="IPR004101">
    <property type="entry name" value="Mur_ligase_C"/>
</dbReference>
<feature type="domain" description="Mur ligase C-terminal" evidence="9">
    <location>
        <begin position="319"/>
        <end position="433"/>
    </location>
</feature>
<evidence type="ECO:0000256" key="8">
    <source>
        <dbReference type="RuleBase" id="RU003664"/>
    </source>
</evidence>